<evidence type="ECO:0000256" key="2">
    <source>
        <dbReference type="SAM" id="Phobius"/>
    </source>
</evidence>
<dbReference type="GO" id="GO:0006487">
    <property type="term" value="P:protein N-linked glycosylation"/>
    <property type="evidence" value="ECO:0007669"/>
    <property type="project" value="TreeGrafter"/>
</dbReference>
<dbReference type="SUPFAM" id="SSF53448">
    <property type="entry name" value="Nucleotide-diphospho-sugar transferases"/>
    <property type="match status" value="1"/>
</dbReference>
<keyword evidence="2" id="KW-0812">Transmembrane</keyword>
<evidence type="ECO:0000313" key="4">
    <source>
        <dbReference type="Proteomes" id="UP000320333"/>
    </source>
</evidence>
<comment type="caution">
    <text evidence="3">The sequence shown here is derived from an EMBL/GenBank/DDBJ whole genome shotgun (WGS) entry which is preliminary data.</text>
</comment>
<dbReference type="InterPro" id="IPR039367">
    <property type="entry name" value="Och1-like"/>
</dbReference>
<keyword evidence="2" id="KW-0472">Membrane</keyword>
<keyword evidence="2" id="KW-1133">Transmembrane helix</keyword>
<dbReference type="GO" id="GO:0000009">
    <property type="term" value="F:alpha-1,6-mannosyltransferase activity"/>
    <property type="evidence" value="ECO:0007669"/>
    <property type="project" value="InterPro"/>
</dbReference>
<reference evidence="3 4" key="1">
    <citation type="journal article" date="2019" name="Sci. Rep.">
        <title>Comparative genomics of chytrid fungi reveal insights into the obligate biotrophic and pathogenic lifestyle of Synchytrium endobioticum.</title>
        <authorList>
            <person name="van de Vossenberg B.T.L.H."/>
            <person name="Warris S."/>
            <person name="Nguyen H.D.T."/>
            <person name="van Gent-Pelzer M.P.E."/>
            <person name="Joly D.L."/>
            <person name="van de Geest H.C."/>
            <person name="Bonants P.J.M."/>
            <person name="Smith D.S."/>
            <person name="Levesque C.A."/>
            <person name="van der Lee T.A.J."/>
        </authorList>
    </citation>
    <scope>NUCLEOTIDE SEQUENCE [LARGE SCALE GENOMIC DNA]</scope>
    <source>
        <strain evidence="3 4">CBS 675.73</strain>
    </source>
</reference>
<accession>A0A507FHY5</accession>
<keyword evidence="4" id="KW-1185">Reference proteome</keyword>
<dbReference type="InterPro" id="IPR029044">
    <property type="entry name" value="Nucleotide-diphossugar_trans"/>
</dbReference>
<feature type="transmembrane region" description="Helical" evidence="2">
    <location>
        <begin position="21"/>
        <end position="39"/>
    </location>
</feature>
<dbReference type="Gene3D" id="3.90.550.20">
    <property type="match status" value="2"/>
</dbReference>
<dbReference type="AlphaFoldDB" id="A0A507FHY5"/>
<name>A0A507FHY5_9FUNG</name>
<evidence type="ECO:0008006" key="5">
    <source>
        <dbReference type="Google" id="ProtNLM"/>
    </source>
</evidence>
<dbReference type="GO" id="GO:0000136">
    <property type="term" value="C:mannan polymerase complex"/>
    <property type="evidence" value="ECO:0007669"/>
    <property type="project" value="TreeGrafter"/>
</dbReference>
<dbReference type="PANTHER" id="PTHR31834:SF1">
    <property type="entry name" value="INITIATION-SPECIFIC ALPHA-1,6-MANNOSYLTRANSFERASE"/>
    <property type="match status" value="1"/>
</dbReference>
<evidence type="ECO:0000313" key="3">
    <source>
        <dbReference type="EMBL" id="TPX75914.1"/>
    </source>
</evidence>
<dbReference type="STRING" id="246404.A0A507FHY5"/>
<sequence length="570" mass="65033">MLVKRALATLRRLLAGHARRLPVTVLACVFTVLLLAAVLDCPDLLLRTTLHYWTDREGTRASSAVAHVGTNSDGTLRAPIPAFILRTFKSADRLDIENAAANGSDSARERMTWFKTWEGHNPNHVQIIFNDDDADRFIKGTFDPYIVKAFYKLPRIVQRADMTRYLMLYEFGGVYTDMDTECFTPIDQWTYGHQMVRAIVGVEMPGTTNEGLDQIVQWTMAMAPRHEFLDDVIRALSHRVHKNTREFLTHVDNVVPITGPGLWTDVFYDYLRKKEFDPHAVIGMHRAYKLIGDFMLLGRVHFQVPFIFSMHRFSGEFKDGWKKKQEKLLLSPADISTEATNDSPPASIKLSRTIPHRILRPMRTSSRRQLKTMLTPSQWQWFNSWEHENPTHLQLLFGERDLDRFVKGAFSKKIGAAYFKLKRELRPLFGRYLMLYIFGGVSTRDSVECLRSFSEWDGVDDRTSLVLSVEMNGKLGDSVVAASPKNPFIRDLIAIITERIRTTSEEWLDKDAFVAAAIGDLAVIEIGKQYKFNASAAESSTVGYTKNKDILLLSSKYAVGEEAIFKIHKV</sequence>
<protein>
    <recommendedName>
        <fullName evidence="5">Alpha 1,4-glycosyltransferase domain-containing protein</fullName>
    </recommendedName>
</protein>
<proteinExistence type="inferred from homology"/>
<dbReference type="InterPro" id="IPR007577">
    <property type="entry name" value="GlycoTrfase_DXD_sugar-bd_CS"/>
</dbReference>
<gene>
    <name evidence="3" type="ORF">CcCBS67573_g02837</name>
</gene>
<dbReference type="Proteomes" id="UP000320333">
    <property type="component" value="Unassembled WGS sequence"/>
</dbReference>
<organism evidence="3 4">
    <name type="scientific">Chytriomyces confervae</name>
    <dbReference type="NCBI Taxonomy" id="246404"/>
    <lineage>
        <taxon>Eukaryota</taxon>
        <taxon>Fungi</taxon>
        <taxon>Fungi incertae sedis</taxon>
        <taxon>Chytridiomycota</taxon>
        <taxon>Chytridiomycota incertae sedis</taxon>
        <taxon>Chytridiomycetes</taxon>
        <taxon>Chytridiales</taxon>
        <taxon>Chytriomycetaceae</taxon>
        <taxon>Chytriomyces</taxon>
    </lineage>
</organism>
<evidence type="ECO:0000256" key="1">
    <source>
        <dbReference type="ARBA" id="ARBA00009003"/>
    </source>
</evidence>
<dbReference type="Pfam" id="PF04488">
    <property type="entry name" value="Gly_transf_sug"/>
    <property type="match status" value="1"/>
</dbReference>
<comment type="similarity">
    <text evidence="1">Belongs to the glycosyltransferase 32 family.</text>
</comment>
<dbReference type="PANTHER" id="PTHR31834">
    <property type="entry name" value="INITIATION-SPECIFIC ALPHA-1,6-MANNOSYLTRANSFERASE"/>
    <property type="match status" value="1"/>
</dbReference>
<dbReference type="EMBL" id="QEAP01000064">
    <property type="protein sequence ID" value="TPX75914.1"/>
    <property type="molecule type" value="Genomic_DNA"/>
</dbReference>
<dbReference type="OrthoDB" id="409543at2759"/>